<dbReference type="KEGG" id="pcor:KS4_35140"/>
<evidence type="ECO:0000313" key="2">
    <source>
        <dbReference type="EMBL" id="QDU35433.1"/>
    </source>
</evidence>
<sequence>MLNKQNILSLNLALLKNHAPELACELADLQPAESFKISDSKSDLPAASLTVDGQAVALCSKYDPIKEATRMADQVDYSESATVFVMGIGLGYHVAEVSKRLGPKGLLIVWEPDPANLLVALTHVDHTPWLSRQHLIIFTGQPDRTTFQTKVEPYAFAITQGLRLFEHPAYRRLFPEQLTELNNHAKDIVAYARTCIATALVNNLRTHENLTANLPLYAAGASINELKDFAKGFPAVCVAAGPSLVKNVHLLQNPEIRKNIIVIAVQTALRPLLDRGITPDFVTALDYSQISARFYEDLPPLPTVTLVAEPKAHCTILDSYPGPVRTLSNEFNDVLLGDMATPKDSLPAGGTVAHLSLYLAQYIGCDPIMFIGQDLAFSDGLYYAPGTAVHQVWSSEINAHNTIEMMEYIRVMRMRGHLREATDHHGRTIYTDEQMATYHKQFERDFSNAPQTIIDATEGGLPKEHTIAMPFAESLEKHATEPTPSIPLPSTHLDSDRLSEVEKQIGNRMTDINELRQTTVQTIATIEDMMKNQRNKAKMVRLFDQLTEQREHATNDLAHAFNLITKLNVLGAYKRQKKDRLLEITTNDPYERQYKQLERDAENLDWIVQSCDEAITIFEQAMQRLSHALIQHQSPQPA</sequence>
<dbReference type="AlphaFoldDB" id="A0A517YYY4"/>
<dbReference type="PANTHER" id="PTHR41786:SF1">
    <property type="entry name" value="6-HYDROXYMETHYLPTERIN DIPHOSPHOKINASE MPTE-LIKE DOMAIN-CONTAINING PROTEIN"/>
    <property type="match status" value="1"/>
</dbReference>
<dbReference type="InterPro" id="IPR002826">
    <property type="entry name" value="MptE-like"/>
</dbReference>
<dbReference type="PANTHER" id="PTHR41786">
    <property type="entry name" value="MOTILITY ACCESSORY FACTOR MAF"/>
    <property type="match status" value="1"/>
</dbReference>
<dbReference type="Proteomes" id="UP000317369">
    <property type="component" value="Chromosome"/>
</dbReference>
<dbReference type="EMBL" id="CP036425">
    <property type="protein sequence ID" value="QDU35433.1"/>
    <property type="molecule type" value="Genomic_DNA"/>
</dbReference>
<protein>
    <recommendedName>
        <fullName evidence="1">6-hydroxymethylpterin diphosphokinase MptE-like domain-containing protein</fullName>
    </recommendedName>
</protein>
<name>A0A517YYY4_9BACT</name>
<reference evidence="2 3" key="1">
    <citation type="submission" date="2019-02" db="EMBL/GenBank/DDBJ databases">
        <title>Deep-cultivation of Planctomycetes and their phenomic and genomic characterization uncovers novel biology.</title>
        <authorList>
            <person name="Wiegand S."/>
            <person name="Jogler M."/>
            <person name="Boedeker C."/>
            <person name="Pinto D."/>
            <person name="Vollmers J."/>
            <person name="Rivas-Marin E."/>
            <person name="Kohn T."/>
            <person name="Peeters S.H."/>
            <person name="Heuer A."/>
            <person name="Rast P."/>
            <person name="Oberbeckmann S."/>
            <person name="Bunk B."/>
            <person name="Jeske O."/>
            <person name="Meyerdierks A."/>
            <person name="Storesund J.E."/>
            <person name="Kallscheuer N."/>
            <person name="Luecker S."/>
            <person name="Lage O.M."/>
            <person name="Pohl T."/>
            <person name="Merkel B.J."/>
            <person name="Hornburger P."/>
            <person name="Mueller R.-W."/>
            <person name="Bruemmer F."/>
            <person name="Labrenz M."/>
            <person name="Spormann A.M."/>
            <person name="Op den Camp H."/>
            <person name="Overmann J."/>
            <person name="Amann R."/>
            <person name="Jetten M.S.M."/>
            <person name="Mascher T."/>
            <person name="Medema M.H."/>
            <person name="Devos D.P."/>
            <person name="Kaster A.-K."/>
            <person name="Ovreas L."/>
            <person name="Rohde M."/>
            <person name="Galperin M.Y."/>
            <person name="Jogler C."/>
        </authorList>
    </citation>
    <scope>NUCLEOTIDE SEQUENCE [LARGE SCALE GENOMIC DNA]</scope>
    <source>
        <strain evidence="2 3">KS4</strain>
    </source>
</reference>
<proteinExistence type="predicted"/>
<evidence type="ECO:0000259" key="1">
    <source>
        <dbReference type="Pfam" id="PF01973"/>
    </source>
</evidence>
<feature type="domain" description="6-hydroxymethylpterin diphosphokinase MptE-like" evidence="1">
    <location>
        <begin position="209"/>
        <end position="379"/>
    </location>
</feature>
<accession>A0A517YYY4</accession>
<organism evidence="2 3">
    <name type="scientific">Poriferisphaera corsica</name>
    <dbReference type="NCBI Taxonomy" id="2528020"/>
    <lineage>
        <taxon>Bacteria</taxon>
        <taxon>Pseudomonadati</taxon>
        <taxon>Planctomycetota</taxon>
        <taxon>Phycisphaerae</taxon>
        <taxon>Phycisphaerales</taxon>
        <taxon>Phycisphaeraceae</taxon>
        <taxon>Poriferisphaera</taxon>
    </lineage>
</organism>
<dbReference type="OrthoDB" id="5291305at2"/>
<dbReference type="Pfam" id="PF01973">
    <property type="entry name" value="MptE-like"/>
    <property type="match status" value="1"/>
</dbReference>
<evidence type="ECO:0000313" key="3">
    <source>
        <dbReference type="Proteomes" id="UP000317369"/>
    </source>
</evidence>
<keyword evidence="3" id="KW-1185">Reference proteome</keyword>
<gene>
    <name evidence="2" type="ORF">KS4_35140</name>
</gene>